<dbReference type="Pfam" id="PF25559">
    <property type="entry name" value="DUF7931"/>
    <property type="match status" value="1"/>
</dbReference>
<protein>
    <recommendedName>
        <fullName evidence="1">DUF7931 domain-containing protein</fullName>
    </recommendedName>
</protein>
<dbReference type="STRING" id="1223802.SUTH_02414"/>
<evidence type="ECO:0000313" key="2">
    <source>
        <dbReference type="EMBL" id="BAO30201.1"/>
    </source>
</evidence>
<proteinExistence type="predicted"/>
<evidence type="ECO:0000259" key="1">
    <source>
        <dbReference type="Pfam" id="PF25559"/>
    </source>
</evidence>
<dbReference type="Proteomes" id="UP000031637">
    <property type="component" value="Chromosome"/>
</dbReference>
<evidence type="ECO:0000313" key="3">
    <source>
        <dbReference type="Proteomes" id="UP000031637"/>
    </source>
</evidence>
<reference evidence="2 3" key="1">
    <citation type="journal article" date="2014" name="Syst. Appl. Microbiol.">
        <title>Complete genomes of freshwater sulfur oxidizers Sulfuricella denitrificans skB26 and Sulfuritalea hydrogenivorans sk43H: genetic insights into the sulfur oxidation pathway of betaproteobacteria.</title>
        <authorList>
            <person name="Watanabe T."/>
            <person name="Kojima H."/>
            <person name="Fukui M."/>
        </authorList>
    </citation>
    <scope>NUCLEOTIDE SEQUENCE [LARGE SCALE GENOMIC DNA]</scope>
    <source>
        <strain evidence="2">DSM22779</strain>
    </source>
</reference>
<accession>W0SGN5</accession>
<dbReference type="HOGENOM" id="CLU_140975_0_0_4"/>
<name>W0SGN5_9PROT</name>
<dbReference type="AlphaFoldDB" id="W0SGN5"/>
<dbReference type="KEGG" id="shd:SUTH_02414"/>
<keyword evidence="3" id="KW-1185">Reference proteome</keyword>
<dbReference type="EMBL" id="AP012547">
    <property type="protein sequence ID" value="BAO30201.1"/>
    <property type="molecule type" value="Genomic_DNA"/>
</dbReference>
<dbReference type="InterPro" id="IPR057691">
    <property type="entry name" value="DUF7931"/>
</dbReference>
<gene>
    <name evidence="2" type="ORF">SUTH_02414</name>
</gene>
<feature type="domain" description="DUF7931" evidence="1">
    <location>
        <begin position="12"/>
        <end position="155"/>
    </location>
</feature>
<organism evidence="2 3">
    <name type="scientific">Sulfuritalea hydrogenivorans sk43H</name>
    <dbReference type="NCBI Taxonomy" id="1223802"/>
    <lineage>
        <taxon>Bacteria</taxon>
        <taxon>Pseudomonadati</taxon>
        <taxon>Pseudomonadota</taxon>
        <taxon>Betaproteobacteria</taxon>
        <taxon>Nitrosomonadales</taxon>
        <taxon>Sterolibacteriaceae</taxon>
        <taxon>Sulfuritalea</taxon>
    </lineage>
</organism>
<sequence>MSSAYTLLTSEAEYRQACDRVLGRAEREILIFDRDLGALRLEDKARLEKLAGFLQADALRKIRVVLHDPGPVERNAPRLMQLIARFSHLIEVRQSPDNLRHLADTHLLADQVHGVRRFHVDQPRSALILDDQAYLDPWRQRFEELWELSHSCLRFNITGL</sequence>